<dbReference type="PANTHER" id="PTHR33204">
    <property type="entry name" value="TRANSCRIPTIONAL REGULATOR, MARR FAMILY"/>
    <property type="match status" value="1"/>
</dbReference>
<protein>
    <submittedName>
        <fullName evidence="5">Winged helix-turn-helix transcriptional regulator</fullName>
    </submittedName>
</protein>
<dbReference type="Gene3D" id="1.10.10.10">
    <property type="entry name" value="Winged helix-like DNA-binding domain superfamily/Winged helix DNA-binding domain"/>
    <property type="match status" value="1"/>
</dbReference>
<dbReference type="Pfam" id="PF01638">
    <property type="entry name" value="HxlR"/>
    <property type="match status" value="1"/>
</dbReference>
<feature type="domain" description="HTH hxlR-type" evidence="4">
    <location>
        <begin position="13"/>
        <end position="107"/>
    </location>
</feature>
<keyword evidence="2" id="KW-0238">DNA-binding</keyword>
<evidence type="ECO:0000313" key="6">
    <source>
        <dbReference type="Proteomes" id="UP001501746"/>
    </source>
</evidence>
<dbReference type="InterPro" id="IPR036390">
    <property type="entry name" value="WH_DNA-bd_sf"/>
</dbReference>
<dbReference type="SUPFAM" id="SSF46785">
    <property type="entry name" value="Winged helix' DNA-binding domain"/>
    <property type="match status" value="1"/>
</dbReference>
<evidence type="ECO:0000259" key="4">
    <source>
        <dbReference type="PROSITE" id="PS51118"/>
    </source>
</evidence>
<keyword evidence="3" id="KW-0804">Transcription</keyword>
<gene>
    <name evidence="5" type="ORF">GCM10009750_05540</name>
</gene>
<keyword evidence="1" id="KW-0805">Transcription regulation</keyword>
<evidence type="ECO:0000256" key="1">
    <source>
        <dbReference type="ARBA" id="ARBA00023015"/>
    </source>
</evidence>
<dbReference type="PROSITE" id="PS51118">
    <property type="entry name" value="HTH_HXLR"/>
    <property type="match status" value="1"/>
</dbReference>
<dbReference type="RefSeq" id="WP_157426043.1">
    <property type="nucleotide sequence ID" value="NZ_BAAANK010000001.1"/>
</dbReference>
<proteinExistence type="predicted"/>
<dbReference type="EMBL" id="BAAANK010000001">
    <property type="protein sequence ID" value="GAA1825334.1"/>
    <property type="molecule type" value="Genomic_DNA"/>
</dbReference>
<evidence type="ECO:0000313" key="5">
    <source>
        <dbReference type="EMBL" id="GAA1825334.1"/>
    </source>
</evidence>
<accession>A0ABN2MG04</accession>
<evidence type="ECO:0000256" key="3">
    <source>
        <dbReference type="ARBA" id="ARBA00023163"/>
    </source>
</evidence>
<name>A0ABN2MG04_9MICO</name>
<evidence type="ECO:0000256" key="2">
    <source>
        <dbReference type="ARBA" id="ARBA00023125"/>
    </source>
</evidence>
<organism evidence="5 6">
    <name type="scientific">Agromyces salentinus</name>
    <dbReference type="NCBI Taxonomy" id="269421"/>
    <lineage>
        <taxon>Bacteria</taxon>
        <taxon>Bacillati</taxon>
        <taxon>Actinomycetota</taxon>
        <taxon>Actinomycetes</taxon>
        <taxon>Micrococcales</taxon>
        <taxon>Microbacteriaceae</taxon>
        <taxon>Agromyces</taxon>
    </lineage>
</organism>
<dbReference type="InterPro" id="IPR036388">
    <property type="entry name" value="WH-like_DNA-bd_sf"/>
</dbReference>
<comment type="caution">
    <text evidence="5">The sequence shown here is derived from an EMBL/GenBank/DDBJ whole genome shotgun (WGS) entry which is preliminary data.</text>
</comment>
<keyword evidence="6" id="KW-1185">Reference proteome</keyword>
<reference evidence="5 6" key="1">
    <citation type="journal article" date="2019" name="Int. J. Syst. Evol. Microbiol.">
        <title>The Global Catalogue of Microorganisms (GCM) 10K type strain sequencing project: providing services to taxonomists for standard genome sequencing and annotation.</title>
        <authorList>
            <consortium name="The Broad Institute Genomics Platform"/>
            <consortium name="The Broad Institute Genome Sequencing Center for Infectious Disease"/>
            <person name="Wu L."/>
            <person name="Ma J."/>
        </authorList>
    </citation>
    <scope>NUCLEOTIDE SEQUENCE [LARGE SCALE GENOMIC DNA]</scope>
    <source>
        <strain evidence="5 6">JCM 14323</strain>
    </source>
</reference>
<dbReference type="Proteomes" id="UP001501746">
    <property type="component" value="Unassembled WGS sequence"/>
</dbReference>
<dbReference type="PANTHER" id="PTHR33204:SF18">
    <property type="entry name" value="TRANSCRIPTIONAL REGULATORY PROTEIN"/>
    <property type="match status" value="1"/>
</dbReference>
<dbReference type="InterPro" id="IPR002577">
    <property type="entry name" value="HTH_HxlR"/>
</dbReference>
<sequence>MATRAARGYGQYSGTARALERVGDRWALLIVRDLLIGPRRYGDLKASLPRIPTNILSDRLKELQEAGVLRRVPTVRGGYELTALGHALEPAVMALERWGWSVLGEPGEGDGVGADALAMSLRAAFRADAAAALPPTEYVLHVGDVSVSAIVVAGTLDIVAVGPGALPSPRRRSAFEPVASAVLELEVTPSELRDLMSAGSEGSDAATARFTGDDELLGRFTSTFRIDPIEPTAGRDGLAAAS</sequence>